<comment type="caution">
    <text evidence="8">The sequence shown here is derived from an EMBL/GenBank/DDBJ whole genome shotgun (WGS) entry which is preliminary data.</text>
</comment>
<dbReference type="PANTHER" id="PTHR47268:SF4">
    <property type="entry name" value="ACYLPHOSPHATASE"/>
    <property type="match status" value="1"/>
</dbReference>
<evidence type="ECO:0000256" key="6">
    <source>
        <dbReference type="RuleBase" id="RU004168"/>
    </source>
</evidence>
<dbReference type="Proteomes" id="UP000004067">
    <property type="component" value="Unassembled WGS sequence"/>
</dbReference>
<dbReference type="EMBL" id="AFHQ01000030">
    <property type="protein sequence ID" value="EGK60117.1"/>
    <property type="molecule type" value="Genomic_DNA"/>
</dbReference>
<name>F5RLJ4_9FIRM</name>
<dbReference type="HOGENOM" id="CLU_141932_2_0_9"/>
<dbReference type="Gene3D" id="3.30.70.100">
    <property type="match status" value="1"/>
</dbReference>
<comment type="catalytic activity">
    <reaction evidence="4 5">
        <text>an acyl phosphate + H2O = a carboxylate + phosphate + H(+)</text>
        <dbReference type="Rhea" id="RHEA:14965"/>
        <dbReference type="ChEBI" id="CHEBI:15377"/>
        <dbReference type="ChEBI" id="CHEBI:15378"/>
        <dbReference type="ChEBI" id="CHEBI:29067"/>
        <dbReference type="ChEBI" id="CHEBI:43474"/>
        <dbReference type="ChEBI" id="CHEBI:59918"/>
        <dbReference type="EC" id="3.6.1.7"/>
    </reaction>
</comment>
<protein>
    <recommendedName>
        <fullName evidence="3 5">acylphosphatase</fullName>
        <ecNumber evidence="2 5">3.6.1.7</ecNumber>
    </recommendedName>
</protein>
<comment type="similarity">
    <text evidence="1 6">Belongs to the acylphosphatase family.</text>
</comment>
<evidence type="ECO:0000256" key="1">
    <source>
        <dbReference type="ARBA" id="ARBA00005614"/>
    </source>
</evidence>
<dbReference type="PANTHER" id="PTHR47268">
    <property type="entry name" value="ACYLPHOSPHATASE"/>
    <property type="match status" value="1"/>
</dbReference>
<feature type="active site" evidence="5">
    <location>
        <position position="22"/>
    </location>
</feature>
<dbReference type="AlphaFoldDB" id="F5RLJ4"/>
<evidence type="ECO:0000256" key="5">
    <source>
        <dbReference type="PROSITE-ProRule" id="PRU00520"/>
    </source>
</evidence>
<evidence type="ECO:0000259" key="7">
    <source>
        <dbReference type="PROSITE" id="PS51160"/>
    </source>
</evidence>
<dbReference type="GO" id="GO:0003998">
    <property type="term" value="F:acylphosphatase activity"/>
    <property type="evidence" value="ECO:0007669"/>
    <property type="project" value="UniProtKB-EC"/>
</dbReference>
<dbReference type="eggNOG" id="COG1254">
    <property type="taxonomic scope" value="Bacteria"/>
</dbReference>
<sequence>MMSDVIRRYACAAGRVQGVGFRMFVRQQAVMNDITGWVMNMSDGTVTMELQGAASAVEAAFAAMRAGNYFIRVERLDIEERKPVDGERDFSIRY</sequence>
<organism evidence="8 9">
    <name type="scientific">Centipeda periodontii DSM 2778</name>
    <dbReference type="NCBI Taxonomy" id="888060"/>
    <lineage>
        <taxon>Bacteria</taxon>
        <taxon>Bacillati</taxon>
        <taxon>Bacillota</taxon>
        <taxon>Negativicutes</taxon>
        <taxon>Selenomonadales</taxon>
        <taxon>Selenomonadaceae</taxon>
        <taxon>Centipeda</taxon>
    </lineage>
</organism>
<evidence type="ECO:0000256" key="3">
    <source>
        <dbReference type="ARBA" id="ARBA00015991"/>
    </source>
</evidence>
<evidence type="ECO:0000313" key="9">
    <source>
        <dbReference type="Proteomes" id="UP000004067"/>
    </source>
</evidence>
<dbReference type="InterPro" id="IPR020456">
    <property type="entry name" value="Acylphosphatase"/>
</dbReference>
<feature type="domain" description="Acylphosphatase-like" evidence="7">
    <location>
        <begin position="7"/>
        <end position="94"/>
    </location>
</feature>
<dbReference type="Pfam" id="PF00708">
    <property type="entry name" value="Acylphosphatase"/>
    <property type="match status" value="1"/>
</dbReference>
<dbReference type="InterPro" id="IPR017968">
    <property type="entry name" value="Acylphosphatase_CS"/>
</dbReference>
<dbReference type="InterPro" id="IPR036046">
    <property type="entry name" value="Acylphosphatase-like_dom_sf"/>
</dbReference>
<feature type="active site" evidence="5">
    <location>
        <position position="40"/>
    </location>
</feature>
<dbReference type="EC" id="3.6.1.7" evidence="2 5"/>
<evidence type="ECO:0000313" key="8">
    <source>
        <dbReference type="EMBL" id="EGK60117.1"/>
    </source>
</evidence>
<keyword evidence="5 8" id="KW-0378">Hydrolase</keyword>
<dbReference type="PROSITE" id="PS00151">
    <property type="entry name" value="ACYLPHOSPHATASE_2"/>
    <property type="match status" value="1"/>
</dbReference>
<evidence type="ECO:0000256" key="2">
    <source>
        <dbReference type="ARBA" id="ARBA00012150"/>
    </source>
</evidence>
<accession>F5RLJ4</accession>
<dbReference type="SUPFAM" id="SSF54975">
    <property type="entry name" value="Acylphosphatase/BLUF domain-like"/>
    <property type="match status" value="1"/>
</dbReference>
<gene>
    <name evidence="8" type="ORF">HMPREF9081_1130</name>
</gene>
<dbReference type="InterPro" id="IPR001792">
    <property type="entry name" value="Acylphosphatase-like_dom"/>
</dbReference>
<keyword evidence="9" id="KW-1185">Reference proteome</keyword>
<dbReference type="STRING" id="888060.HMPREF9081_1130"/>
<proteinExistence type="inferred from homology"/>
<evidence type="ECO:0000256" key="4">
    <source>
        <dbReference type="ARBA" id="ARBA00047645"/>
    </source>
</evidence>
<reference evidence="8 9" key="1">
    <citation type="submission" date="2011-04" db="EMBL/GenBank/DDBJ databases">
        <authorList>
            <person name="Muzny D."/>
            <person name="Qin X."/>
            <person name="Deng J."/>
            <person name="Jiang H."/>
            <person name="Liu Y."/>
            <person name="Qu J."/>
            <person name="Song X.-Z."/>
            <person name="Zhang L."/>
            <person name="Thornton R."/>
            <person name="Coyle M."/>
            <person name="Francisco L."/>
            <person name="Jackson L."/>
            <person name="Javaid M."/>
            <person name="Korchina V."/>
            <person name="Kovar C."/>
            <person name="Mata R."/>
            <person name="Mathew T."/>
            <person name="Ngo R."/>
            <person name="Nguyen L."/>
            <person name="Nguyen N."/>
            <person name="Okwuonu G."/>
            <person name="Ongeri F."/>
            <person name="Pham C."/>
            <person name="Simmons D."/>
            <person name="Wilczek-Boney K."/>
            <person name="Hale W."/>
            <person name="Jakkamsetti A."/>
            <person name="Pham P."/>
            <person name="Ruth R."/>
            <person name="San Lucas F."/>
            <person name="Warren J."/>
            <person name="Zhang J."/>
            <person name="Zhao Z."/>
            <person name="Zhou C."/>
            <person name="Zhu D."/>
            <person name="Lee S."/>
            <person name="Bess C."/>
            <person name="Blankenburg K."/>
            <person name="Forbes L."/>
            <person name="Fu Q."/>
            <person name="Gubbala S."/>
            <person name="Hirani K."/>
            <person name="Jayaseelan J.C."/>
            <person name="Lara F."/>
            <person name="Munidasa M."/>
            <person name="Palculict T."/>
            <person name="Patil S."/>
            <person name="Pu L.-L."/>
            <person name="Saada N."/>
            <person name="Tang L."/>
            <person name="Weissenberger G."/>
            <person name="Zhu Y."/>
            <person name="Hemphill L."/>
            <person name="Shang Y."/>
            <person name="Youmans B."/>
            <person name="Ayvaz T."/>
            <person name="Ross M."/>
            <person name="Santibanez J."/>
            <person name="Aqrawi P."/>
            <person name="Gross S."/>
            <person name="Joshi V."/>
            <person name="Fowler G."/>
            <person name="Nazareth L."/>
            <person name="Reid J."/>
            <person name="Worley K."/>
            <person name="Petrosino J."/>
            <person name="Highlander S."/>
            <person name="Gibbs R."/>
        </authorList>
    </citation>
    <scope>NUCLEOTIDE SEQUENCE [LARGE SCALE GENOMIC DNA]</scope>
    <source>
        <strain evidence="8 9">DSM 2778</strain>
    </source>
</reference>
<dbReference type="PROSITE" id="PS51160">
    <property type="entry name" value="ACYLPHOSPHATASE_3"/>
    <property type="match status" value="1"/>
</dbReference>